<dbReference type="InterPro" id="IPR014043">
    <property type="entry name" value="Acyl_transferase_dom"/>
</dbReference>
<sequence>MLAIVAPGQGSQKPGMLAPWLEVPGLAERAATLSDAAGIDLVRLGTTAGADEIKDTAVTQPLVVVAALLAARQLDIPAAAVAGGHSVGELAAAAIAGVISDGEAAALAGVRGRAMAAACALTPSSMAVVLGGNGEVVTARLAELELTGANVNGAGQVVAAGELAKIETLLAEGVDGARVMPLAVAGAFHTHYMASAQAAFASYVAALSGTTPTRALLTNADGCLVADGPAYLQLLITQITRPVRWDLCMETLAAQGVTGVLELPPAGALVGLVKRQLKGTATLALKGPEDLDKAIAFMAEHSQVQPEHSQVQPEHSQVQQIHAGHGNSAGESL</sequence>
<comment type="catalytic activity">
    <reaction evidence="4">
        <text>holo-[ACP] + malonyl-CoA = malonyl-[ACP] + CoA</text>
        <dbReference type="Rhea" id="RHEA:41792"/>
        <dbReference type="Rhea" id="RHEA-COMP:9623"/>
        <dbReference type="Rhea" id="RHEA-COMP:9685"/>
        <dbReference type="ChEBI" id="CHEBI:57287"/>
        <dbReference type="ChEBI" id="CHEBI:57384"/>
        <dbReference type="ChEBI" id="CHEBI:64479"/>
        <dbReference type="ChEBI" id="CHEBI:78449"/>
        <dbReference type="EC" id="2.3.1.39"/>
    </reaction>
</comment>
<dbReference type="SMART" id="SM00827">
    <property type="entry name" value="PKS_AT"/>
    <property type="match status" value="1"/>
</dbReference>
<dbReference type="InterPro" id="IPR016036">
    <property type="entry name" value="Malonyl_transacylase_ACP-bd"/>
</dbReference>
<accession>A0A3G8ZVZ5</accession>
<evidence type="ECO:0000256" key="4">
    <source>
        <dbReference type="ARBA" id="ARBA00048462"/>
    </source>
</evidence>
<evidence type="ECO:0000313" key="7">
    <source>
        <dbReference type="EMBL" id="AZI58186.1"/>
    </source>
</evidence>
<organism evidence="7 8">
    <name type="scientific">Nakamurella antarctica</name>
    <dbReference type="NCBI Taxonomy" id="1902245"/>
    <lineage>
        <taxon>Bacteria</taxon>
        <taxon>Bacillati</taxon>
        <taxon>Actinomycetota</taxon>
        <taxon>Actinomycetes</taxon>
        <taxon>Nakamurellales</taxon>
        <taxon>Nakamurellaceae</taxon>
        <taxon>Nakamurella</taxon>
    </lineage>
</organism>
<dbReference type="SUPFAM" id="SSF52151">
    <property type="entry name" value="FabD/lysophospholipase-like"/>
    <property type="match status" value="1"/>
</dbReference>
<evidence type="ECO:0000256" key="2">
    <source>
        <dbReference type="ARBA" id="ARBA00022679"/>
    </source>
</evidence>
<dbReference type="PANTHER" id="PTHR42681">
    <property type="entry name" value="MALONYL-COA-ACYL CARRIER PROTEIN TRANSACYLASE, MITOCHONDRIAL"/>
    <property type="match status" value="1"/>
</dbReference>
<dbReference type="EMBL" id="CP034170">
    <property type="protein sequence ID" value="AZI58186.1"/>
    <property type="molecule type" value="Genomic_DNA"/>
</dbReference>
<dbReference type="EC" id="2.3.1.39" evidence="1"/>
<evidence type="ECO:0000256" key="5">
    <source>
        <dbReference type="SAM" id="MobiDB-lite"/>
    </source>
</evidence>
<dbReference type="Gene3D" id="3.40.366.10">
    <property type="entry name" value="Malonyl-Coenzyme A Acyl Carrier Protein, domain 2"/>
    <property type="match status" value="1"/>
</dbReference>
<dbReference type="GO" id="GO:0005829">
    <property type="term" value="C:cytosol"/>
    <property type="evidence" value="ECO:0007669"/>
    <property type="project" value="TreeGrafter"/>
</dbReference>
<evidence type="ECO:0000259" key="6">
    <source>
        <dbReference type="SMART" id="SM00827"/>
    </source>
</evidence>
<feature type="domain" description="Malonyl-CoA:ACP transacylase (MAT)" evidence="6">
    <location>
        <begin position="5"/>
        <end position="289"/>
    </location>
</feature>
<feature type="compositionally biased region" description="Polar residues" evidence="5">
    <location>
        <begin position="302"/>
        <end position="320"/>
    </location>
</feature>
<name>A0A3G8ZVZ5_9ACTN</name>
<dbReference type="Proteomes" id="UP000268084">
    <property type="component" value="Chromosome"/>
</dbReference>
<dbReference type="InterPro" id="IPR001227">
    <property type="entry name" value="Ac_transferase_dom_sf"/>
</dbReference>
<dbReference type="AlphaFoldDB" id="A0A3G8ZVZ5"/>
<dbReference type="Pfam" id="PF00698">
    <property type="entry name" value="Acyl_transf_1"/>
    <property type="match status" value="1"/>
</dbReference>
<dbReference type="SUPFAM" id="SSF55048">
    <property type="entry name" value="Probable ACP-binding domain of malonyl-CoA ACP transacylase"/>
    <property type="match status" value="1"/>
</dbReference>
<dbReference type="InterPro" id="IPR016035">
    <property type="entry name" value="Acyl_Trfase/lysoPLipase"/>
</dbReference>
<evidence type="ECO:0000256" key="1">
    <source>
        <dbReference type="ARBA" id="ARBA00013258"/>
    </source>
</evidence>
<dbReference type="PANTHER" id="PTHR42681:SF1">
    <property type="entry name" value="MALONYL-COA-ACYL CARRIER PROTEIN TRANSACYLASE, MITOCHONDRIAL"/>
    <property type="match status" value="1"/>
</dbReference>
<dbReference type="GO" id="GO:0006633">
    <property type="term" value="P:fatty acid biosynthetic process"/>
    <property type="evidence" value="ECO:0007669"/>
    <property type="project" value="TreeGrafter"/>
</dbReference>
<dbReference type="Gene3D" id="3.30.70.250">
    <property type="entry name" value="Malonyl-CoA ACP transacylase, ACP-binding"/>
    <property type="match status" value="1"/>
</dbReference>
<dbReference type="GO" id="GO:0004314">
    <property type="term" value="F:[acyl-carrier-protein] S-malonyltransferase activity"/>
    <property type="evidence" value="ECO:0007669"/>
    <property type="project" value="UniProtKB-EC"/>
</dbReference>
<evidence type="ECO:0000256" key="3">
    <source>
        <dbReference type="ARBA" id="ARBA00023315"/>
    </source>
</evidence>
<protein>
    <recommendedName>
        <fullName evidence="1">[acyl-carrier-protein] S-malonyltransferase</fullName>
        <ecNumber evidence="1">2.3.1.39</ecNumber>
    </recommendedName>
</protein>
<reference evidence="7 8" key="1">
    <citation type="submission" date="2018-11" db="EMBL/GenBank/DDBJ databases">
        <authorList>
            <person name="Da X."/>
        </authorList>
    </citation>
    <scope>NUCLEOTIDE SEQUENCE [LARGE SCALE GENOMIC DNA]</scope>
    <source>
        <strain evidence="7 8">S14-144</strain>
    </source>
</reference>
<dbReference type="RefSeq" id="WP_124799095.1">
    <property type="nucleotide sequence ID" value="NZ_CP034170.1"/>
</dbReference>
<evidence type="ECO:0000313" key="8">
    <source>
        <dbReference type="Proteomes" id="UP000268084"/>
    </source>
</evidence>
<dbReference type="KEGG" id="nak:EH165_08590"/>
<keyword evidence="8" id="KW-1185">Reference proteome</keyword>
<dbReference type="OrthoDB" id="3248271at2"/>
<dbReference type="InterPro" id="IPR050858">
    <property type="entry name" value="Mal-CoA-ACP_Trans/PKS_FabD"/>
</dbReference>
<feature type="region of interest" description="Disordered" evidence="5">
    <location>
        <begin position="302"/>
        <end position="333"/>
    </location>
</feature>
<keyword evidence="2 7" id="KW-0808">Transferase</keyword>
<proteinExistence type="predicted"/>
<keyword evidence="3" id="KW-0012">Acyltransferase</keyword>
<gene>
    <name evidence="7" type="ORF">EH165_08590</name>
</gene>
<reference evidence="7 8" key="2">
    <citation type="submission" date="2018-12" db="EMBL/GenBank/DDBJ databases">
        <title>Nakamurella antarcticus sp. nov., isolated from Antarctica South Shetland Islands soil.</title>
        <authorList>
            <person name="Peng F."/>
        </authorList>
    </citation>
    <scope>NUCLEOTIDE SEQUENCE [LARGE SCALE GENOMIC DNA]</scope>
    <source>
        <strain evidence="7 8">S14-144</strain>
    </source>
</reference>